<dbReference type="OrthoDB" id="4844658at2759"/>
<organism evidence="2 3">
    <name type="scientific">Piedraia hortae CBS 480.64</name>
    <dbReference type="NCBI Taxonomy" id="1314780"/>
    <lineage>
        <taxon>Eukaryota</taxon>
        <taxon>Fungi</taxon>
        <taxon>Dikarya</taxon>
        <taxon>Ascomycota</taxon>
        <taxon>Pezizomycotina</taxon>
        <taxon>Dothideomycetes</taxon>
        <taxon>Dothideomycetidae</taxon>
        <taxon>Capnodiales</taxon>
        <taxon>Piedraiaceae</taxon>
        <taxon>Piedraia</taxon>
    </lineage>
</organism>
<sequence>MDCVRQIQPGISHQNHPDYALLLALGEEHLKPRAATYILKPSSLSGLQSAPRPSRDIFRVKALGHSGSLDMANVYRHAGTRAPDCIHQLQSPTGTFPSRILMAGDFNLCSRLWEPGASNTAEAQLFADWTQDNDLALCNTPEFPTHNRSRTIDLVFSNVPGTRTEVAPHLHSTTDHETLFTRVPCGGENESHAKRSRCVYRDGDEEALREAYAIRPLFEVTPEPGFIDELATSLINNIKSAMEASLPKRNPRARRGTPWWNQECKNPLVDYKTPLRAGDPDRAIGGMQSASGRTFTANPASGCHRLMPKIRVP</sequence>
<dbReference type="Proteomes" id="UP000799421">
    <property type="component" value="Unassembled WGS sequence"/>
</dbReference>
<evidence type="ECO:0000313" key="2">
    <source>
        <dbReference type="EMBL" id="KAF2857400.1"/>
    </source>
</evidence>
<dbReference type="EMBL" id="MU006046">
    <property type="protein sequence ID" value="KAF2857400.1"/>
    <property type="molecule type" value="Genomic_DNA"/>
</dbReference>
<dbReference type="Pfam" id="PF14529">
    <property type="entry name" value="Exo_endo_phos_2"/>
    <property type="match status" value="1"/>
</dbReference>
<evidence type="ECO:0000259" key="1">
    <source>
        <dbReference type="Pfam" id="PF14529"/>
    </source>
</evidence>
<dbReference type="SUPFAM" id="SSF56219">
    <property type="entry name" value="DNase I-like"/>
    <property type="match status" value="1"/>
</dbReference>
<dbReference type="GO" id="GO:0003824">
    <property type="term" value="F:catalytic activity"/>
    <property type="evidence" value="ECO:0007669"/>
    <property type="project" value="InterPro"/>
</dbReference>
<keyword evidence="3" id="KW-1185">Reference proteome</keyword>
<reference evidence="2" key="1">
    <citation type="journal article" date="2020" name="Stud. Mycol.">
        <title>101 Dothideomycetes genomes: a test case for predicting lifestyles and emergence of pathogens.</title>
        <authorList>
            <person name="Haridas S."/>
            <person name="Albert R."/>
            <person name="Binder M."/>
            <person name="Bloem J."/>
            <person name="Labutti K."/>
            <person name="Salamov A."/>
            <person name="Andreopoulos B."/>
            <person name="Baker S."/>
            <person name="Barry K."/>
            <person name="Bills G."/>
            <person name="Bluhm B."/>
            <person name="Cannon C."/>
            <person name="Castanera R."/>
            <person name="Culley D."/>
            <person name="Daum C."/>
            <person name="Ezra D."/>
            <person name="Gonzalez J."/>
            <person name="Henrissat B."/>
            <person name="Kuo A."/>
            <person name="Liang C."/>
            <person name="Lipzen A."/>
            <person name="Lutzoni F."/>
            <person name="Magnuson J."/>
            <person name="Mondo S."/>
            <person name="Nolan M."/>
            <person name="Ohm R."/>
            <person name="Pangilinan J."/>
            <person name="Park H.-J."/>
            <person name="Ramirez L."/>
            <person name="Alfaro M."/>
            <person name="Sun H."/>
            <person name="Tritt A."/>
            <person name="Yoshinaga Y."/>
            <person name="Zwiers L.-H."/>
            <person name="Turgeon B."/>
            <person name="Goodwin S."/>
            <person name="Spatafora J."/>
            <person name="Crous P."/>
            <person name="Grigoriev I."/>
        </authorList>
    </citation>
    <scope>NUCLEOTIDE SEQUENCE</scope>
    <source>
        <strain evidence="2">CBS 480.64</strain>
    </source>
</reference>
<gene>
    <name evidence="2" type="ORF">K470DRAFT_266877</name>
</gene>
<proteinExistence type="predicted"/>
<dbReference type="InterPro" id="IPR036691">
    <property type="entry name" value="Endo/exonu/phosph_ase_sf"/>
</dbReference>
<evidence type="ECO:0000313" key="3">
    <source>
        <dbReference type="Proteomes" id="UP000799421"/>
    </source>
</evidence>
<feature type="domain" description="Endonuclease/exonuclease/phosphatase" evidence="1">
    <location>
        <begin position="70"/>
        <end position="177"/>
    </location>
</feature>
<name>A0A6A7BQ11_9PEZI</name>
<dbReference type="Gene3D" id="3.60.10.10">
    <property type="entry name" value="Endonuclease/exonuclease/phosphatase"/>
    <property type="match status" value="1"/>
</dbReference>
<accession>A0A6A7BQ11</accession>
<dbReference type="InterPro" id="IPR005135">
    <property type="entry name" value="Endo/exonuclease/phosphatase"/>
</dbReference>
<dbReference type="AlphaFoldDB" id="A0A6A7BQ11"/>
<protein>
    <recommendedName>
        <fullName evidence="1">Endonuclease/exonuclease/phosphatase domain-containing protein</fullName>
    </recommendedName>
</protein>